<evidence type="ECO:0000313" key="2">
    <source>
        <dbReference type="Proteomes" id="UP000323621"/>
    </source>
</evidence>
<protein>
    <submittedName>
        <fullName evidence="1">Uncharacterized protein</fullName>
    </submittedName>
</protein>
<sequence length="113" mass="13058">MVYKETLSTTYVATHKPDGLADLEELYKDLSTTSINDNSPFSLQTKNHLLMKVEMIIKKLQYKPRLPLYQIEKEITEICKRDKSTHGVVIKVLFFSKFGVIDDSRLSHLKVNV</sequence>
<proteinExistence type="predicted"/>
<organism evidence="1 2">
    <name type="scientific">Bizionia gelidisalsuginis</name>
    <dbReference type="NCBI Taxonomy" id="291188"/>
    <lineage>
        <taxon>Bacteria</taxon>
        <taxon>Pseudomonadati</taxon>
        <taxon>Bacteroidota</taxon>
        <taxon>Flavobacteriia</taxon>
        <taxon>Flavobacteriales</taxon>
        <taxon>Flavobacteriaceae</taxon>
        <taxon>Bizionia</taxon>
    </lineage>
</organism>
<dbReference type="Proteomes" id="UP000323621">
    <property type="component" value="Unassembled WGS sequence"/>
</dbReference>
<gene>
    <name evidence="1" type="ORF">ES677_14825</name>
</gene>
<evidence type="ECO:0000313" key="1">
    <source>
        <dbReference type="EMBL" id="TYC07806.1"/>
    </source>
</evidence>
<dbReference type="RefSeq" id="WP_148381665.1">
    <property type="nucleotide sequence ID" value="NZ_VSKN01000047.1"/>
</dbReference>
<keyword evidence="2" id="KW-1185">Reference proteome</keyword>
<accession>A0ABY3M6V2</accession>
<name>A0ABY3M6V2_9FLAO</name>
<dbReference type="EMBL" id="VSKN01000047">
    <property type="protein sequence ID" value="TYC07806.1"/>
    <property type="molecule type" value="Genomic_DNA"/>
</dbReference>
<reference evidence="1 2" key="1">
    <citation type="submission" date="2019-08" db="EMBL/GenBank/DDBJ databases">
        <title>Genomes of Antarctic Bizionia species.</title>
        <authorList>
            <person name="Bowman J.P."/>
        </authorList>
    </citation>
    <scope>NUCLEOTIDE SEQUENCE [LARGE SCALE GENOMIC DNA]</scope>
    <source>
        <strain evidence="1 2">IC164</strain>
    </source>
</reference>
<comment type="caution">
    <text evidence="1">The sequence shown here is derived from an EMBL/GenBank/DDBJ whole genome shotgun (WGS) entry which is preliminary data.</text>
</comment>